<dbReference type="Gene3D" id="3.40.1440.10">
    <property type="entry name" value="GIY-YIG endonuclease"/>
    <property type="match status" value="1"/>
</dbReference>
<proteinExistence type="predicted"/>
<dbReference type="Proteomes" id="UP000176751">
    <property type="component" value="Unassembled WGS sequence"/>
</dbReference>
<evidence type="ECO:0000256" key="1">
    <source>
        <dbReference type="ARBA" id="ARBA00022490"/>
    </source>
</evidence>
<dbReference type="PROSITE" id="PS50165">
    <property type="entry name" value="UVRC"/>
    <property type="match status" value="1"/>
</dbReference>
<dbReference type="InterPro" id="IPR038476">
    <property type="entry name" value="UvrC_RNase_H_dom_sf"/>
</dbReference>
<organism evidence="8 9">
    <name type="scientific">Candidatus Curtissbacteria bacterium RIFOXYA1_FULL_41_14</name>
    <dbReference type="NCBI Taxonomy" id="1797737"/>
    <lineage>
        <taxon>Bacteria</taxon>
        <taxon>Candidatus Curtissiibacteriota</taxon>
    </lineage>
</organism>
<sequence length="421" mass="48717">MTNLKKKLTNLPDSPGVYRFYDEKKNIIYVGKSLSIRKRVSTYFQTRILGPKTRLMVSKIANLDFIKVFSEFEALLLEAKLIKVNQPFFNTVAKDDKSPLYIKITQDKVPLITVTRREKPRRGVFLKGPFPSAKTTREVLKIIRKIFPYCHHKNPRKPCLYVHLGLCPYPYQSQQSLVLYLDNVKKIKKLLMGKSQILIRDLTREMARLSSIQKYEQAQEVKEQIRKIEAIVTSYHSPSEFLEHPGLVDDLSISRLNELKEILNLKKKLGRIECYDISNIGGNLATGSMAVFTSGQPDKDQYRKFRIKFTHTPDDYQMIGEILTRRFHNDWPVPDLVIIDGGRGQLNTALTVINKLKLKVVPIAIAKRFEYIFHPDKPSPISLPKDNPARQLVAQIRDEAHRFALSYHRLLRSKAMLTEKI</sequence>
<dbReference type="STRING" id="1797737.A2196_03220"/>
<evidence type="ECO:0000256" key="2">
    <source>
        <dbReference type="ARBA" id="ARBA00022763"/>
    </source>
</evidence>
<dbReference type="InterPro" id="IPR050066">
    <property type="entry name" value="UvrABC_protein_C"/>
</dbReference>
<dbReference type="AlphaFoldDB" id="A0A1F5HBD4"/>
<dbReference type="GO" id="GO:0009381">
    <property type="term" value="F:excinuclease ABC activity"/>
    <property type="evidence" value="ECO:0007669"/>
    <property type="project" value="InterPro"/>
</dbReference>
<comment type="caution">
    <text evidence="8">The sequence shown here is derived from an EMBL/GenBank/DDBJ whole genome shotgun (WGS) entry which is preliminary data.</text>
</comment>
<protein>
    <recommendedName>
        <fullName evidence="10">Excinuclease ABC subunit C</fullName>
    </recommendedName>
</protein>
<dbReference type="InterPro" id="IPR047296">
    <property type="entry name" value="GIY-YIG_UvrC_Cho"/>
</dbReference>
<keyword evidence="4" id="KW-0267">Excision nuclease</keyword>
<dbReference type="PANTHER" id="PTHR30562:SF1">
    <property type="entry name" value="UVRABC SYSTEM PROTEIN C"/>
    <property type="match status" value="1"/>
</dbReference>
<evidence type="ECO:0008006" key="10">
    <source>
        <dbReference type="Google" id="ProtNLM"/>
    </source>
</evidence>
<evidence type="ECO:0000256" key="3">
    <source>
        <dbReference type="ARBA" id="ARBA00022769"/>
    </source>
</evidence>
<dbReference type="InterPro" id="IPR035901">
    <property type="entry name" value="GIY-YIG_endonuc_sf"/>
</dbReference>
<feature type="domain" description="GIY-YIG" evidence="6">
    <location>
        <begin position="13"/>
        <end position="91"/>
    </location>
</feature>
<evidence type="ECO:0000259" key="6">
    <source>
        <dbReference type="PROSITE" id="PS50164"/>
    </source>
</evidence>
<keyword evidence="3" id="KW-0228">DNA excision</keyword>
<dbReference type="EMBL" id="MFCA01000026">
    <property type="protein sequence ID" value="OGE01484.1"/>
    <property type="molecule type" value="Genomic_DNA"/>
</dbReference>
<dbReference type="InterPro" id="IPR001162">
    <property type="entry name" value="UvrC_RNase_H_dom"/>
</dbReference>
<dbReference type="CDD" id="cd10434">
    <property type="entry name" value="GIY-YIG_UvrC_Cho"/>
    <property type="match status" value="1"/>
</dbReference>
<dbReference type="GO" id="GO:0009380">
    <property type="term" value="C:excinuclease repair complex"/>
    <property type="evidence" value="ECO:0007669"/>
    <property type="project" value="TreeGrafter"/>
</dbReference>
<keyword evidence="2" id="KW-0227">DNA damage</keyword>
<evidence type="ECO:0000256" key="5">
    <source>
        <dbReference type="ARBA" id="ARBA00023204"/>
    </source>
</evidence>
<dbReference type="Pfam" id="PF01541">
    <property type="entry name" value="GIY-YIG"/>
    <property type="match status" value="1"/>
</dbReference>
<dbReference type="PROSITE" id="PS50164">
    <property type="entry name" value="GIY_YIG"/>
    <property type="match status" value="1"/>
</dbReference>
<dbReference type="PANTHER" id="PTHR30562">
    <property type="entry name" value="UVRC/OXIDOREDUCTASE"/>
    <property type="match status" value="1"/>
</dbReference>
<dbReference type="FunFam" id="3.40.1440.10:FF:000001">
    <property type="entry name" value="UvrABC system protein C"/>
    <property type="match status" value="1"/>
</dbReference>
<keyword evidence="1" id="KW-0963">Cytoplasm</keyword>
<evidence type="ECO:0000313" key="8">
    <source>
        <dbReference type="EMBL" id="OGE01484.1"/>
    </source>
</evidence>
<reference evidence="8 9" key="1">
    <citation type="journal article" date="2016" name="Nat. Commun.">
        <title>Thousands of microbial genomes shed light on interconnected biogeochemical processes in an aquifer system.</title>
        <authorList>
            <person name="Anantharaman K."/>
            <person name="Brown C.T."/>
            <person name="Hug L.A."/>
            <person name="Sharon I."/>
            <person name="Castelle C.J."/>
            <person name="Probst A.J."/>
            <person name="Thomas B.C."/>
            <person name="Singh A."/>
            <person name="Wilkins M.J."/>
            <person name="Karaoz U."/>
            <person name="Brodie E.L."/>
            <person name="Williams K.H."/>
            <person name="Hubbard S.S."/>
            <person name="Banfield J.F."/>
        </authorList>
    </citation>
    <scope>NUCLEOTIDE SEQUENCE [LARGE SCALE GENOMIC DNA]</scope>
</reference>
<dbReference type="Gene3D" id="3.30.420.340">
    <property type="entry name" value="UvrC, RNAse H endonuclease domain"/>
    <property type="match status" value="1"/>
</dbReference>
<gene>
    <name evidence="8" type="ORF">A2196_03220</name>
</gene>
<evidence type="ECO:0000256" key="4">
    <source>
        <dbReference type="ARBA" id="ARBA00022881"/>
    </source>
</evidence>
<accession>A0A1F5HBD4</accession>
<dbReference type="SUPFAM" id="SSF82771">
    <property type="entry name" value="GIY-YIG endonuclease"/>
    <property type="match status" value="1"/>
</dbReference>
<dbReference type="InterPro" id="IPR036876">
    <property type="entry name" value="UVR_dom_sf"/>
</dbReference>
<name>A0A1F5HBD4_9BACT</name>
<evidence type="ECO:0000259" key="7">
    <source>
        <dbReference type="PROSITE" id="PS50165"/>
    </source>
</evidence>
<dbReference type="SMART" id="SM00465">
    <property type="entry name" value="GIYc"/>
    <property type="match status" value="1"/>
</dbReference>
<dbReference type="InterPro" id="IPR000305">
    <property type="entry name" value="GIY-YIG_endonuc"/>
</dbReference>
<feature type="domain" description="UvrC family homology region profile" evidence="7">
    <location>
        <begin position="254"/>
        <end position="353"/>
    </location>
</feature>
<keyword evidence="5" id="KW-0234">DNA repair</keyword>
<dbReference type="GO" id="GO:0006289">
    <property type="term" value="P:nucleotide-excision repair"/>
    <property type="evidence" value="ECO:0007669"/>
    <property type="project" value="InterPro"/>
</dbReference>
<dbReference type="SUPFAM" id="SSF46600">
    <property type="entry name" value="C-terminal UvrC-binding domain of UvrB"/>
    <property type="match status" value="1"/>
</dbReference>
<dbReference type="Pfam" id="PF08459">
    <property type="entry name" value="UvrC_RNaseH_dom"/>
    <property type="match status" value="1"/>
</dbReference>
<evidence type="ECO:0000313" key="9">
    <source>
        <dbReference type="Proteomes" id="UP000176751"/>
    </source>
</evidence>